<keyword evidence="2 3" id="KW-0539">Nucleus</keyword>
<dbReference type="InterPro" id="IPR045281">
    <property type="entry name" value="CONSTANS-like"/>
</dbReference>
<dbReference type="GO" id="GO:0005634">
    <property type="term" value="C:nucleus"/>
    <property type="evidence" value="ECO:0007669"/>
    <property type="project" value="UniProtKB-SubCell"/>
</dbReference>
<feature type="domain" description="CCT" evidence="5">
    <location>
        <begin position="160"/>
        <end position="202"/>
    </location>
</feature>
<dbReference type="InterPro" id="IPR010402">
    <property type="entry name" value="CCT_domain"/>
</dbReference>
<dbReference type="PANTHER" id="PTHR31319">
    <property type="entry name" value="ZINC FINGER PROTEIN CONSTANS-LIKE 4"/>
    <property type="match status" value="1"/>
</dbReference>
<dbReference type="Pfam" id="PF06203">
    <property type="entry name" value="CCT"/>
    <property type="match status" value="1"/>
</dbReference>
<evidence type="ECO:0000313" key="6">
    <source>
        <dbReference type="EMBL" id="KAK9059516.1"/>
    </source>
</evidence>
<gene>
    <name evidence="6" type="ORF">SSX86_020220</name>
</gene>
<dbReference type="PROSITE" id="PS51017">
    <property type="entry name" value="CCT"/>
    <property type="match status" value="1"/>
</dbReference>
<proteinExistence type="predicted"/>
<reference evidence="6 7" key="1">
    <citation type="submission" date="2024-04" db="EMBL/GenBank/DDBJ databases">
        <title>The reference genome of an endangered Asteraceae, Deinandra increscens subsp. villosa, native to the Central Coast of California.</title>
        <authorList>
            <person name="Guilliams M."/>
            <person name="Hasenstab-Lehman K."/>
            <person name="Meyer R."/>
            <person name="Mcevoy S."/>
        </authorList>
    </citation>
    <scope>NUCLEOTIDE SEQUENCE [LARGE SCALE GENOMIC DNA]</scope>
    <source>
        <tissue evidence="6">Leaf</tissue>
    </source>
</reference>
<sequence length="311" mass="35801">MAEIRADGGGGTNSYPAGRIFYNFAEPVAREDDDSREISRNVTKSADLMPVFNFGFGIGISTDARFEIESQFHDSVNDGVVPVQSANNSHSHSHSPPAPIADHRSNRNLVEIDFYNRNFQSLSHSVSSSSMENPFILLPVVNGGGMDSDRRGKRLSGTDREARVLRYREKRKKRRFEKKVRYASRKAYAEMRPRIKGRFVKRTEVRTVLDVDRWWFTTEAKAPNAKSYGAGEEYGVFAKPKSRFLPRFRLNCCFPHQRREPQPEQEQDQNLEMEELEEPEELEESEEKRSVKLSPQVLVKKRLVSEQKELK</sequence>
<evidence type="ECO:0000259" key="5">
    <source>
        <dbReference type="PROSITE" id="PS51017"/>
    </source>
</evidence>
<comment type="subcellular location">
    <subcellularLocation>
        <location evidence="1 3">Nucleus</location>
    </subcellularLocation>
</comment>
<evidence type="ECO:0000313" key="7">
    <source>
        <dbReference type="Proteomes" id="UP001408789"/>
    </source>
</evidence>
<dbReference type="AlphaFoldDB" id="A0AAP0CMJ7"/>
<dbReference type="GO" id="GO:0009909">
    <property type="term" value="P:regulation of flower development"/>
    <property type="evidence" value="ECO:0007669"/>
    <property type="project" value="InterPro"/>
</dbReference>
<feature type="region of interest" description="Disordered" evidence="4">
    <location>
        <begin position="256"/>
        <end position="291"/>
    </location>
</feature>
<feature type="compositionally biased region" description="Acidic residues" evidence="4">
    <location>
        <begin position="263"/>
        <end position="285"/>
    </location>
</feature>
<dbReference type="Proteomes" id="UP001408789">
    <property type="component" value="Unassembled WGS sequence"/>
</dbReference>
<protein>
    <recommendedName>
        <fullName evidence="5">CCT domain-containing protein</fullName>
    </recommendedName>
</protein>
<evidence type="ECO:0000256" key="1">
    <source>
        <dbReference type="ARBA" id="ARBA00004123"/>
    </source>
</evidence>
<evidence type="ECO:0000256" key="3">
    <source>
        <dbReference type="PROSITE-ProRule" id="PRU00357"/>
    </source>
</evidence>
<comment type="caution">
    <text evidence="6">The sequence shown here is derived from an EMBL/GenBank/DDBJ whole genome shotgun (WGS) entry which is preliminary data.</text>
</comment>
<keyword evidence="7" id="KW-1185">Reference proteome</keyword>
<evidence type="ECO:0000256" key="4">
    <source>
        <dbReference type="SAM" id="MobiDB-lite"/>
    </source>
</evidence>
<evidence type="ECO:0000256" key="2">
    <source>
        <dbReference type="ARBA" id="ARBA00023242"/>
    </source>
</evidence>
<feature type="region of interest" description="Disordered" evidence="4">
    <location>
        <begin position="83"/>
        <end position="103"/>
    </location>
</feature>
<name>A0AAP0CMJ7_9ASTR</name>
<accession>A0AAP0CMJ7</accession>
<organism evidence="6 7">
    <name type="scientific">Deinandra increscens subsp. villosa</name>
    <dbReference type="NCBI Taxonomy" id="3103831"/>
    <lineage>
        <taxon>Eukaryota</taxon>
        <taxon>Viridiplantae</taxon>
        <taxon>Streptophyta</taxon>
        <taxon>Embryophyta</taxon>
        <taxon>Tracheophyta</taxon>
        <taxon>Spermatophyta</taxon>
        <taxon>Magnoliopsida</taxon>
        <taxon>eudicotyledons</taxon>
        <taxon>Gunneridae</taxon>
        <taxon>Pentapetalae</taxon>
        <taxon>asterids</taxon>
        <taxon>campanulids</taxon>
        <taxon>Asterales</taxon>
        <taxon>Asteraceae</taxon>
        <taxon>Asteroideae</taxon>
        <taxon>Heliantheae alliance</taxon>
        <taxon>Madieae</taxon>
        <taxon>Madiinae</taxon>
        <taxon>Deinandra</taxon>
    </lineage>
</organism>
<dbReference type="GO" id="GO:0003700">
    <property type="term" value="F:DNA-binding transcription factor activity"/>
    <property type="evidence" value="ECO:0007669"/>
    <property type="project" value="TreeGrafter"/>
</dbReference>
<dbReference type="PANTHER" id="PTHR31319:SF77">
    <property type="entry name" value="ZINC FINGER PROTEIN CONSTANS-LIKE 4"/>
    <property type="match status" value="1"/>
</dbReference>
<dbReference type="EMBL" id="JBCNJP010000020">
    <property type="protein sequence ID" value="KAK9059516.1"/>
    <property type="molecule type" value="Genomic_DNA"/>
</dbReference>